<gene>
    <name evidence="1" type="ORF">G1H10_19525</name>
</gene>
<name>A0A6L9SCT0_9ACTN</name>
<evidence type="ECO:0000313" key="1">
    <source>
        <dbReference type="EMBL" id="NEE02368.1"/>
    </source>
</evidence>
<reference evidence="1 2" key="1">
    <citation type="submission" date="2020-02" db="EMBL/GenBank/DDBJ databases">
        <authorList>
            <person name="Li X.-J."/>
            <person name="Han X.-M."/>
        </authorList>
    </citation>
    <scope>NUCLEOTIDE SEQUENCE [LARGE SCALE GENOMIC DNA]</scope>
    <source>
        <strain evidence="1 2">CCTCC AB 2017055</strain>
    </source>
</reference>
<dbReference type="AlphaFoldDB" id="A0A6L9SCT0"/>
<dbReference type="RefSeq" id="WP_163740841.1">
    <property type="nucleotide sequence ID" value="NZ_JAAGOA010000014.1"/>
</dbReference>
<protein>
    <submittedName>
        <fullName evidence="1">Uncharacterized protein</fullName>
    </submittedName>
</protein>
<dbReference type="EMBL" id="JAAGOA010000014">
    <property type="protein sequence ID" value="NEE02368.1"/>
    <property type="molecule type" value="Genomic_DNA"/>
</dbReference>
<sequence length="128" mass="12823">MRISPLLLAIPVLALTACSEVSDAISDGISDRANSMASQALEDGIRDQLAGAGIELAGDPDCSTDLTQDNLTLTGTADCSATTADGQAATATFDGTLSSSGCSGTVTIAVEGRTVVDSQRVPNCSISL</sequence>
<accession>A0A6L9SCT0</accession>
<keyword evidence="2" id="KW-1185">Reference proteome</keyword>
<organism evidence="1 2">
    <name type="scientific">Phytoactinopolyspora halotolerans</name>
    <dbReference type="NCBI Taxonomy" id="1981512"/>
    <lineage>
        <taxon>Bacteria</taxon>
        <taxon>Bacillati</taxon>
        <taxon>Actinomycetota</taxon>
        <taxon>Actinomycetes</taxon>
        <taxon>Jiangellales</taxon>
        <taxon>Jiangellaceae</taxon>
        <taxon>Phytoactinopolyspora</taxon>
    </lineage>
</organism>
<comment type="caution">
    <text evidence="1">The sequence shown here is derived from an EMBL/GenBank/DDBJ whole genome shotgun (WGS) entry which is preliminary data.</text>
</comment>
<dbReference type="Proteomes" id="UP000475214">
    <property type="component" value="Unassembled WGS sequence"/>
</dbReference>
<proteinExistence type="predicted"/>
<evidence type="ECO:0000313" key="2">
    <source>
        <dbReference type="Proteomes" id="UP000475214"/>
    </source>
</evidence>
<dbReference type="PROSITE" id="PS51257">
    <property type="entry name" value="PROKAR_LIPOPROTEIN"/>
    <property type="match status" value="1"/>
</dbReference>